<feature type="domain" description="Mos1 transposase HTH" evidence="1">
    <location>
        <begin position="1"/>
        <end position="40"/>
    </location>
</feature>
<accession>E2CA09</accession>
<dbReference type="GO" id="GO:0003697">
    <property type="term" value="F:single-stranded DNA binding"/>
    <property type="evidence" value="ECO:0007669"/>
    <property type="project" value="TreeGrafter"/>
</dbReference>
<keyword evidence="3" id="KW-1185">Reference proteome</keyword>
<dbReference type="InterPro" id="IPR052709">
    <property type="entry name" value="Transposase-MT_Hybrid"/>
</dbReference>
<dbReference type="Gene3D" id="1.10.10.10">
    <property type="entry name" value="Winged helix-like DNA-binding domain superfamily/Winged helix DNA-binding domain"/>
    <property type="match status" value="1"/>
</dbReference>
<dbReference type="EMBL" id="GL453920">
    <property type="protein sequence ID" value="EFN75164.1"/>
    <property type="molecule type" value="Genomic_DNA"/>
</dbReference>
<keyword evidence="2" id="KW-0489">Methyltransferase</keyword>
<proteinExistence type="predicted"/>
<dbReference type="OMA" id="PHEITND"/>
<dbReference type="InParanoid" id="E2CA09"/>
<feature type="non-terminal residue" evidence="2">
    <location>
        <position position="147"/>
    </location>
</feature>
<sequence>EYKLGHSAAEATRNINTAFGEGSVSDRTIRRSFEKYRSGDTNLYNLPRGHAPSVIDDNVLKDMVEADSRLSVRDIAHSINVHYSTVSRHLKAMGKVKKLDKWVPHELTERDKLRRMEISSSLLSRHNNEGILNQIVTCDEKWVLYDN</sequence>
<gene>
    <name evidence="2" type="ORF">EAI_08822</name>
</gene>
<dbReference type="GO" id="GO:0005634">
    <property type="term" value="C:nucleus"/>
    <property type="evidence" value="ECO:0007669"/>
    <property type="project" value="TreeGrafter"/>
</dbReference>
<dbReference type="PANTHER" id="PTHR46060:SF2">
    <property type="entry name" value="HISTONE-LYSINE N-METHYLTRANSFERASE SETMAR"/>
    <property type="match status" value="1"/>
</dbReference>
<dbReference type="GO" id="GO:0000729">
    <property type="term" value="P:DNA double-strand break processing"/>
    <property type="evidence" value="ECO:0007669"/>
    <property type="project" value="TreeGrafter"/>
</dbReference>
<dbReference type="GO" id="GO:0000793">
    <property type="term" value="C:condensed chromosome"/>
    <property type="evidence" value="ECO:0007669"/>
    <property type="project" value="TreeGrafter"/>
</dbReference>
<dbReference type="Pfam" id="PF17906">
    <property type="entry name" value="HTH_48"/>
    <property type="match status" value="1"/>
</dbReference>
<dbReference type="InterPro" id="IPR036388">
    <property type="entry name" value="WH-like_DNA-bd_sf"/>
</dbReference>
<dbReference type="PANTHER" id="PTHR46060">
    <property type="entry name" value="MARINER MOS1 TRANSPOSASE-LIKE PROTEIN"/>
    <property type="match status" value="1"/>
</dbReference>
<dbReference type="GO" id="GO:0003690">
    <property type="term" value="F:double-stranded DNA binding"/>
    <property type="evidence" value="ECO:0007669"/>
    <property type="project" value="TreeGrafter"/>
</dbReference>
<dbReference type="GO" id="GO:0044547">
    <property type="term" value="F:DNA topoisomerase binding"/>
    <property type="evidence" value="ECO:0007669"/>
    <property type="project" value="TreeGrafter"/>
</dbReference>
<dbReference type="Proteomes" id="UP000008237">
    <property type="component" value="Unassembled WGS sequence"/>
</dbReference>
<reference evidence="2 3" key="1">
    <citation type="journal article" date="2010" name="Science">
        <title>Genomic comparison of the ants Camponotus floridanus and Harpegnathos saltator.</title>
        <authorList>
            <person name="Bonasio R."/>
            <person name="Zhang G."/>
            <person name="Ye C."/>
            <person name="Mutti N.S."/>
            <person name="Fang X."/>
            <person name="Qin N."/>
            <person name="Donahue G."/>
            <person name="Yang P."/>
            <person name="Li Q."/>
            <person name="Li C."/>
            <person name="Zhang P."/>
            <person name="Huang Z."/>
            <person name="Berger S.L."/>
            <person name="Reinberg D."/>
            <person name="Wang J."/>
            <person name="Liebig J."/>
        </authorList>
    </citation>
    <scope>NUCLEOTIDE SEQUENCE [LARGE SCALE GENOMIC DNA]</scope>
    <source>
        <strain evidence="2 3">R22 G/1</strain>
    </source>
</reference>
<dbReference type="GO" id="GO:0031297">
    <property type="term" value="P:replication fork processing"/>
    <property type="evidence" value="ECO:0007669"/>
    <property type="project" value="TreeGrafter"/>
</dbReference>
<name>E2CA09_HARSA</name>
<keyword evidence="2" id="KW-0808">Transferase</keyword>
<dbReference type="OrthoDB" id="7552475at2759"/>
<dbReference type="InterPro" id="IPR041426">
    <property type="entry name" value="Mos1_HTH"/>
</dbReference>
<dbReference type="GO" id="GO:0015074">
    <property type="term" value="P:DNA integration"/>
    <property type="evidence" value="ECO:0007669"/>
    <property type="project" value="TreeGrafter"/>
</dbReference>
<organism evidence="3">
    <name type="scientific">Harpegnathos saltator</name>
    <name type="common">Jerdon's jumping ant</name>
    <dbReference type="NCBI Taxonomy" id="610380"/>
    <lineage>
        <taxon>Eukaryota</taxon>
        <taxon>Metazoa</taxon>
        <taxon>Ecdysozoa</taxon>
        <taxon>Arthropoda</taxon>
        <taxon>Hexapoda</taxon>
        <taxon>Insecta</taxon>
        <taxon>Pterygota</taxon>
        <taxon>Neoptera</taxon>
        <taxon>Endopterygota</taxon>
        <taxon>Hymenoptera</taxon>
        <taxon>Apocrita</taxon>
        <taxon>Aculeata</taxon>
        <taxon>Formicoidea</taxon>
        <taxon>Formicidae</taxon>
        <taxon>Ponerinae</taxon>
        <taxon>Ponerini</taxon>
        <taxon>Harpegnathos</taxon>
    </lineage>
</organism>
<dbReference type="InterPro" id="IPR036397">
    <property type="entry name" value="RNaseH_sf"/>
</dbReference>
<dbReference type="GO" id="GO:0006303">
    <property type="term" value="P:double-strand break repair via nonhomologous end joining"/>
    <property type="evidence" value="ECO:0007669"/>
    <property type="project" value="TreeGrafter"/>
</dbReference>
<dbReference type="GO" id="GO:0042800">
    <property type="term" value="F:histone H3K4 methyltransferase activity"/>
    <property type="evidence" value="ECO:0007669"/>
    <property type="project" value="TreeGrafter"/>
</dbReference>
<evidence type="ECO:0000259" key="1">
    <source>
        <dbReference type="Pfam" id="PF17906"/>
    </source>
</evidence>
<protein>
    <submittedName>
        <fullName evidence="2">Histone-lysine N-methyltransferase SETMAR</fullName>
    </submittedName>
</protein>
<evidence type="ECO:0000313" key="3">
    <source>
        <dbReference type="Proteomes" id="UP000008237"/>
    </source>
</evidence>
<feature type="non-terminal residue" evidence="2">
    <location>
        <position position="1"/>
    </location>
</feature>
<dbReference type="GO" id="GO:0035861">
    <property type="term" value="C:site of double-strand break"/>
    <property type="evidence" value="ECO:0007669"/>
    <property type="project" value="TreeGrafter"/>
</dbReference>
<dbReference type="GO" id="GO:0000014">
    <property type="term" value="F:single-stranded DNA endodeoxyribonuclease activity"/>
    <property type="evidence" value="ECO:0007669"/>
    <property type="project" value="TreeGrafter"/>
</dbReference>
<dbReference type="Gene3D" id="3.30.420.10">
    <property type="entry name" value="Ribonuclease H-like superfamily/Ribonuclease H"/>
    <property type="match status" value="1"/>
</dbReference>
<evidence type="ECO:0000313" key="2">
    <source>
        <dbReference type="EMBL" id="EFN75164.1"/>
    </source>
</evidence>
<dbReference type="STRING" id="610380.E2CA09"/>
<dbReference type="Gene3D" id="1.10.10.1450">
    <property type="match status" value="1"/>
</dbReference>
<dbReference type="AlphaFoldDB" id="E2CA09"/>
<dbReference type="GO" id="GO:0044774">
    <property type="term" value="P:mitotic DNA integrity checkpoint signaling"/>
    <property type="evidence" value="ECO:0007669"/>
    <property type="project" value="TreeGrafter"/>
</dbReference>
<dbReference type="GO" id="GO:0046975">
    <property type="term" value="F:histone H3K36 methyltransferase activity"/>
    <property type="evidence" value="ECO:0007669"/>
    <property type="project" value="TreeGrafter"/>
</dbReference>
<dbReference type="GO" id="GO:0032259">
    <property type="term" value="P:methylation"/>
    <property type="evidence" value="ECO:0007669"/>
    <property type="project" value="UniProtKB-KW"/>
</dbReference>